<name>A0A5B7IQZ4_PORTR</name>
<dbReference type="Proteomes" id="UP000324222">
    <property type="component" value="Unassembled WGS sequence"/>
</dbReference>
<feature type="region of interest" description="Disordered" evidence="1">
    <location>
        <begin position="35"/>
        <end position="70"/>
    </location>
</feature>
<reference evidence="2 3" key="1">
    <citation type="submission" date="2019-05" db="EMBL/GenBank/DDBJ databases">
        <title>Another draft genome of Portunus trituberculatus and its Hox gene families provides insights of decapod evolution.</title>
        <authorList>
            <person name="Jeong J.-H."/>
            <person name="Song I."/>
            <person name="Kim S."/>
            <person name="Choi T."/>
            <person name="Kim D."/>
            <person name="Ryu S."/>
            <person name="Kim W."/>
        </authorList>
    </citation>
    <scope>NUCLEOTIDE SEQUENCE [LARGE SCALE GENOMIC DNA]</scope>
    <source>
        <tissue evidence="2">Muscle</tissue>
    </source>
</reference>
<gene>
    <name evidence="2" type="ORF">E2C01_081064</name>
</gene>
<protein>
    <submittedName>
        <fullName evidence="2">Uncharacterized protein</fullName>
    </submittedName>
</protein>
<evidence type="ECO:0000256" key="1">
    <source>
        <dbReference type="SAM" id="MobiDB-lite"/>
    </source>
</evidence>
<evidence type="ECO:0000313" key="2">
    <source>
        <dbReference type="EMBL" id="MPC86242.1"/>
    </source>
</evidence>
<organism evidence="2 3">
    <name type="scientific">Portunus trituberculatus</name>
    <name type="common">Swimming crab</name>
    <name type="synonym">Neptunus trituberculatus</name>
    <dbReference type="NCBI Taxonomy" id="210409"/>
    <lineage>
        <taxon>Eukaryota</taxon>
        <taxon>Metazoa</taxon>
        <taxon>Ecdysozoa</taxon>
        <taxon>Arthropoda</taxon>
        <taxon>Crustacea</taxon>
        <taxon>Multicrustacea</taxon>
        <taxon>Malacostraca</taxon>
        <taxon>Eumalacostraca</taxon>
        <taxon>Eucarida</taxon>
        <taxon>Decapoda</taxon>
        <taxon>Pleocyemata</taxon>
        <taxon>Brachyura</taxon>
        <taxon>Eubrachyura</taxon>
        <taxon>Portunoidea</taxon>
        <taxon>Portunidae</taxon>
        <taxon>Portuninae</taxon>
        <taxon>Portunus</taxon>
    </lineage>
</organism>
<proteinExistence type="predicted"/>
<evidence type="ECO:0000313" key="3">
    <source>
        <dbReference type="Proteomes" id="UP000324222"/>
    </source>
</evidence>
<keyword evidence="3" id="KW-1185">Reference proteome</keyword>
<feature type="compositionally biased region" description="Polar residues" evidence="1">
    <location>
        <begin position="35"/>
        <end position="46"/>
    </location>
</feature>
<comment type="caution">
    <text evidence="2">The sequence shown here is derived from an EMBL/GenBank/DDBJ whole genome shotgun (WGS) entry which is preliminary data.</text>
</comment>
<dbReference type="EMBL" id="VSRR010070890">
    <property type="protein sequence ID" value="MPC86242.1"/>
    <property type="molecule type" value="Genomic_DNA"/>
</dbReference>
<sequence length="70" mass="8409">MLAQLKKKVIYSGKFVYWKLNLHQRLVEAKEVTARQEQQSVRSWATNPKARVKPRGSPWLKRTQRRSFLR</sequence>
<dbReference type="AlphaFoldDB" id="A0A5B7IQZ4"/>
<accession>A0A5B7IQZ4</accession>